<feature type="region of interest" description="Disordered" evidence="3">
    <location>
        <begin position="413"/>
        <end position="460"/>
    </location>
</feature>
<dbReference type="STRING" id="225164.V4APZ1"/>
<proteinExistence type="predicted"/>
<feature type="compositionally biased region" description="Low complexity" evidence="3">
    <location>
        <begin position="413"/>
        <end position="436"/>
    </location>
</feature>
<dbReference type="GeneID" id="20248670"/>
<evidence type="ECO:0008006" key="8">
    <source>
        <dbReference type="Google" id="ProtNLM"/>
    </source>
</evidence>
<feature type="domain" description="Rad21/Rec8-like protein C-terminal eukaryotic" evidence="4">
    <location>
        <begin position="578"/>
        <end position="624"/>
    </location>
</feature>
<reference evidence="6 7" key="1">
    <citation type="journal article" date="2013" name="Nature">
        <title>Insights into bilaterian evolution from three spiralian genomes.</title>
        <authorList>
            <person name="Simakov O."/>
            <person name="Marletaz F."/>
            <person name="Cho S.J."/>
            <person name="Edsinger-Gonzales E."/>
            <person name="Havlak P."/>
            <person name="Hellsten U."/>
            <person name="Kuo D.H."/>
            <person name="Larsson T."/>
            <person name="Lv J."/>
            <person name="Arendt D."/>
            <person name="Savage R."/>
            <person name="Osoegawa K."/>
            <person name="de Jong P."/>
            <person name="Grimwood J."/>
            <person name="Chapman J.A."/>
            <person name="Shapiro H."/>
            <person name="Aerts A."/>
            <person name="Otillar R.P."/>
            <person name="Terry A.Y."/>
            <person name="Boore J.L."/>
            <person name="Grigoriev I.V."/>
            <person name="Lindberg D.R."/>
            <person name="Seaver E.C."/>
            <person name="Weisblat D.A."/>
            <person name="Putnam N.H."/>
            <person name="Rokhsar D.S."/>
        </authorList>
    </citation>
    <scope>NUCLEOTIDE SEQUENCE [LARGE SCALE GENOMIC DNA]</scope>
</reference>
<dbReference type="GO" id="GO:0006302">
    <property type="term" value="P:double-strand break repair"/>
    <property type="evidence" value="ECO:0007669"/>
    <property type="project" value="TreeGrafter"/>
</dbReference>
<dbReference type="GO" id="GO:0030893">
    <property type="term" value="C:meiotic cohesin complex"/>
    <property type="evidence" value="ECO:0007669"/>
    <property type="project" value="TreeGrafter"/>
</dbReference>
<dbReference type="InterPro" id="IPR006909">
    <property type="entry name" value="Rad21/Rec8_C_eu"/>
</dbReference>
<dbReference type="AlphaFoldDB" id="V4APZ1"/>
<dbReference type="GO" id="GO:0051177">
    <property type="term" value="P:meiotic sister chromatid cohesion"/>
    <property type="evidence" value="ECO:0007669"/>
    <property type="project" value="TreeGrafter"/>
</dbReference>
<dbReference type="OrthoDB" id="10071381at2759"/>
<dbReference type="GO" id="GO:0005634">
    <property type="term" value="C:nucleus"/>
    <property type="evidence" value="ECO:0007669"/>
    <property type="project" value="UniProtKB-SubCell"/>
</dbReference>
<dbReference type="InterPro" id="IPR039781">
    <property type="entry name" value="Rad21/Rec8-like"/>
</dbReference>
<gene>
    <name evidence="6" type="ORF">LOTGIDRAFT_231664</name>
</gene>
<name>V4APZ1_LOTGI</name>
<dbReference type="CDD" id="cd21794">
    <property type="entry name" value="Rad21_Rec8_M_Rec8"/>
    <property type="match status" value="1"/>
</dbReference>
<comment type="subcellular location">
    <subcellularLocation>
        <location evidence="1">Nucleus</location>
    </subcellularLocation>
</comment>
<evidence type="ECO:0000259" key="5">
    <source>
        <dbReference type="Pfam" id="PF04825"/>
    </source>
</evidence>
<dbReference type="CTD" id="20248670"/>
<dbReference type="OMA" id="RVYFQQC"/>
<dbReference type="InterPro" id="IPR023093">
    <property type="entry name" value="ScpA-like_C"/>
</dbReference>
<evidence type="ECO:0000313" key="6">
    <source>
        <dbReference type="EMBL" id="ESO96830.1"/>
    </source>
</evidence>
<dbReference type="InterPro" id="IPR006910">
    <property type="entry name" value="Rad21_Rec8_N"/>
</dbReference>
<dbReference type="HOGENOM" id="CLU_036680_0_0_1"/>
<feature type="region of interest" description="Disordered" evidence="3">
    <location>
        <begin position="240"/>
        <end position="347"/>
    </location>
</feature>
<accession>V4APZ1</accession>
<evidence type="ECO:0000259" key="4">
    <source>
        <dbReference type="Pfam" id="PF04824"/>
    </source>
</evidence>
<dbReference type="Pfam" id="PF04825">
    <property type="entry name" value="Rad21_Rec8_N"/>
    <property type="match status" value="1"/>
</dbReference>
<organism evidence="6 7">
    <name type="scientific">Lottia gigantea</name>
    <name type="common">Giant owl limpet</name>
    <dbReference type="NCBI Taxonomy" id="225164"/>
    <lineage>
        <taxon>Eukaryota</taxon>
        <taxon>Metazoa</taxon>
        <taxon>Spiralia</taxon>
        <taxon>Lophotrochozoa</taxon>
        <taxon>Mollusca</taxon>
        <taxon>Gastropoda</taxon>
        <taxon>Patellogastropoda</taxon>
        <taxon>Lottioidea</taxon>
        <taxon>Lottiidae</taxon>
        <taxon>Lottia</taxon>
    </lineage>
</organism>
<dbReference type="GO" id="GO:0003682">
    <property type="term" value="F:chromatin binding"/>
    <property type="evidence" value="ECO:0007669"/>
    <property type="project" value="TreeGrafter"/>
</dbReference>
<dbReference type="EMBL" id="KB201362">
    <property type="protein sequence ID" value="ESO96830.1"/>
    <property type="molecule type" value="Genomic_DNA"/>
</dbReference>
<feature type="compositionally biased region" description="Basic and acidic residues" evidence="3">
    <location>
        <begin position="277"/>
        <end position="292"/>
    </location>
</feature>
<feature type="compositionally biased region" description="Basic and acidic residues" evidence="3">
    <location>
        <begin position="304"/>
        <end position="314"/>
    </location>
</feature>
<feature type="domain" description="Rad21/Rec8-like protein N-terminal" evidence="5">
    <location>
        <begin position="1"/>
        <end position="114"/>
    </location>
</feature>
<keyword evidence="2" id="KW-0539">Nucleus</keyword>
<evidence type="ECO:0000256" key="2">
    <source>
        <dbReference type="ARBA" id="ARBA00023242"/>
    </source>
</evidence>
<protein>
    <recommendedName>
        <fullName evidence="8">Rad21/Rec8-like protein N-terminal domain-containing protein</fullName>
    </recommendedName>
</protein>
<evidence type="ECO:0000313" key="7">
    <source>
        <dbReference type="Proteomes" id="UP000030746"/>
    </source>
</evidence>
<evidence type="ECO:0000256" key="1">
    <source>
        <dbReference type="ARBA" id="ARBA00004123"/>
    </source>
</evidence>
<dbReference type="RefSeq" id="XP_009052330.1">
    <property type="nucleotide sequence ID" value="XM_009054082.1"/>
</dbReference>
<dbReference type="Pfam" id="PF04824">
    <property type="entry name" value="Rad21_Rec8"/>
    <property type="match status" value="1"/>
</dbReference>
<dbReference type="Gene3D" id="1.10.10.580">
    <property type="entry name" value="Structural maintenance of chromosome 1. Chain E"/>
    <property type="match status" value="1"/>
</dbReference>
<dbReference type="Proteomes" id="UP000030746">
    <property type="component" value="Unassembled WGS sequence"/>
</dbReference>
<dbReference type="PANTHER" id="PTHR12585:SF27">
    <property type="entry name" value="MEIOTIC RECOMBINATION PROTEIN REC8 HOMOLOG"/>
    <property type="match status" value="1"/>
</dbReference>
<keyword evidence="7" id="KW-1185">Reference proteome</keyword>
<evidence type="ECO:0000256" key="3">
    <source>
        <dbReference type="SAM" id="MobiDB-lite"/>
    </source>
</evidence>
<dbReference type="KEGG" id="lgi:LOTGIDRAFT_231664"/>
<dbReference type="PANTHER" id="PTHR12585">
    <property type="entry name" value="SCC1 / RAD21 FAMILY MEMBER"/>
    <property type="match status" value="1"/>
</dbReference>
<sequence length="629" mass="71173">MFYSLELLQKRGGQFGIIWVAATEGAKLNKRQITGVRLKKACNDIIDYIMVRGHHEYGTGKSRKRFSLYLSSQLMYGVVKIYNRQNDYLLTDATTFMARLRFASSARADIELRETANSELVTLPDPTHIADPENENFEATFGRLSNNYQESLFAHERLRFTSSSSDMDEMLSPIADINIAPFRPEDIMGSSPHTVSSLDEITLKQAPLQSHLSTMQTIDEELLFGLPDIIDHVSERLESVDVPTDQSAEARPVSPIRPHTPLQTTITEVPIIPVHETPIHRSGEDITREGRDKRKRQKSPEVTPGHKESRLERRERKRSRQQLVLDEIEMPPPVHKPRRRRRLIIDKDTQVSKEDFKKNLQNPNTCLPFVLPDFKAKTFEDYLKQPGRPLCKPLLRLYQRNCKLPRTVVLSESEYSSSTLTSSSPPTGTSVSSPTTHPETEVLCSPRHFPSSPRHPPAFELGQASELGQETSPGKSYSMERIRLDTSGNISTERAVSFSHSSIDGSLILEQSKLPETSVSRLGEVSVVIEEENLLEDHAEIPEPAAPFLESPVETEKQVSPRQFIRELRLSTANGQETTFRELVPPESTTRPIAARLFAKLLEMCKNGQVAARQERPYGDIFITQIEVF</sequence>